<organism evidence="1 2">
    <name type="scientific">Serratia fonticola</name>
    <dbReference type="NCBI Taxonomy" id="47917"/>
    <lineage>
        <taxon>Bacteria</taxon>
        <taxon>Pseudomonadati</taxon>
        <taxon>Pseudomonadota</taxon>
        <taxon>Gammaproteobacteria</taxon>
        <taxon>Enterobacterales</taxon>
        <taxon>Yersiniaceae</taxon>
        <taxon>Serratia</taxon>
    </lineage>
</organism>
<dbReference type="AlphaFoldDB" id="A0A448SSU7"/>
<dbReference type="SUPFAM" id="SSF53067">
    <property type="entry name" value="Actin-like ATPase domain"/>
    <property type="match status" value="1"/>
</dbReference>
<accession>A0A448SSU7</accession>
<dbReference type="EC" id="2.7.1.-" evidence="1"/>
<dbReference type="GO" id="GO:0016301">
    <property type="term" value="F:kinase activity"/>
    <property type="evidence" value="ECO:0007669"/>
    <property type="project" value="UniProtKB-KW"/>
</dbReference>
<sequence length="63" mass="6893">MAAMVGTGAFSDFAAAQRALAPRIETVLPDPAAQDAYHRKYQRYQALVATLQTLQHGDFQEAL</sequence>
<keyword evidence="1" id="KW-0808">Transferase</keyword>
<evidence type="ECO:0000313" key="2">
    <source>
        <dbReference type="Proteomes" id="UP000270487"/>
    </source>
</evidence>
<dbReference type="Proteomes" id="UP000270487">
    <property type="component" value="Chromosome"/>
</dbReference>
<dbReference type="Gene3D" id="3.30.420.40">
    <property type="match status" value="1"/>
</dbReference>
<gene>
    <name evidence="1" type="primary">lyx_3</name>
    <name evidence="1" type="ORF">NCTC13193_03097</name>
</gene>
<name>A0A448SSU7_SERFO</name>
<evidence type="ECO:0000313" key="1">
    <source>
        <dbReference type="EMBL" id="VEI70731.1"/>
    </source>
</evidence>
<protein>
    <submittedName>
        <fullName evidence="1">L-xylulose/3-keto-L-gulonate kinase</fullName>
        <ecNumber evidence="1">2.7.1.-</ecNumber>
    </submittedName>
</protein>
<proteinExistence type="predicted"/>
<dbReference type="EMBL" id="LR134492">
    <property type="protein sequence ID" value="VEI70731.1"/>
    <property type="molecule type" value="Genomic_DNA"/>
</dbReference>
<reference evidence="1 2" key="1">
    <citation type="submission" date="2018-12" db="EMBL/GenBank/DDBJ databases">
        <authorList>
            <consortium name="Pathogen Informatics"/>
        </authorList>
    </citation>
    <scope>NUCLEOTIDE SEQUENCE [LARGE SCALE GENOMIC DNA]</scope>
    <source>
        <strain evidence="1 2">NCTC13193</strain>
    </source>
</reference>
<keyword evidence="1" id="KW-0418">Kinase</keyword>
<dbReference type="InterPro" id="IPR043129">
    <property type="entry name" value="ATPase_NBD"/>
</dbReference>